<protein>
    <recommendedName>
        <fullName evidence="6">Medium/long-chain acyl-CoA thioesterase YigI</fullName>
        <ecNumber evidence="5">3.1.2.20</ecNumber>
    </recommendedName>
</protein>
<dbReference type="InterPro" id="IPR003736">
    <property type="entry name" value="PAAI_dom"/>
</dbReference>
<dbReference type="Proteomes" id="UP000192783">
    <property type="component" value="Unassembled WGS sequence"/>
</dbReference>
<dbReference type="STRING" id="1121390.SAMN02746041_02362"/>
<evidence type="ECO:0000256" key="2">
    <source>
        <dbReference type="ARBA" id="ARBA00035880"/>
    </source>
</evidence>
<comment type="similarity">
    <text evidence="4">Belongs to the YigI thioesterase family.</text>
</comment>
<evidence type="ECO:0000259" key="8">
    <source>
        <dbReference type="Pfam" id="PF03061"/>
    </source>
</evidence>
<dbReference type="SUPFAM" id="SSF54637">
    <property type="entry name" value="Thioesterase/thiol ester dehydrase-isomerase"/>
    <property type="match status" value="1"/>
</dbReference>
<evidence type="ECO:0000256" key="3">
    <source>
        <dbReference type="ARBA" id="ARBA00036002"/>
    </source>
</evidence>
<keyword evidence="1" id="KW-0378">Hydrolase</keyword>
<accession>A0A1W1XNT6</accession>
<dbReference type="CDD" id="cd03443">
    <property type="entry name" value="PaaI_thioesterase"/>
    <property type="match status" value="1"/>
</dbReference>
<proteinExistence type="inferred from homology"/>
<dbReference type="InterPro" id="IPR006683">
    <property type="entry name" value="Thioestr_dom"/>
</dbReference>
<evidence type="ECO:0000256" key="6">
    <source>
        <dbReference type="ARBA" id="ARBA00040062"/>
    </source>
</evidence>
<dbReference type="EMBL" id="FWXF01000013">
    <property type="protein sequence ID" value="SMC25537.1"/>
    <property type="molecule type" value="Genomic_DNA"/>
</dbReference>
<sequence>MEVAALDLEHIWQRVEKVPALQSIGARLVDLSQGRACLELPFRPEFCNSLGMLQGGFVTAVADAAGGLAVLTTVPPGWVAPTIELKINFLEPIRETVLATGTVLRSGASVATSYIEVHLEDHTLAAAGMATFRLLRPKA</sequence>
<dbReference type="OrthoDB" id="9813158at2"/>
<evidence type="ECO:0000256" key="5">
    <source>
        <dbReference type="ARBA" id="ARBA00038894"/>
    </source>
</evidence>
<dbReference type="Pfam" id="PF03061">
    <property type="entry name" value="4HBT"/>
    <property type="match status" value="1"/>
</dbReference>
<dbReference type="PANTHER" id="PTHR43240:SF20">
    <property type="entry name" value="MEDIUM_LONG-CHAIN ACYL-COA THIOESTERASE YIGI"/>
    <property type="match status" value="1"/>
</dbReference>
<comment type="catalytic activity">
    <reaction evidence="7">
        <text>a medium-chain fatty acyl-CoA + H2O = a medium-chain fatty acid + CoA + H(+)</text>
        <dbReference type="Rhea" id="RHEA:68184"/>
        <dbReference type="ChEBI" id="CHEBI:15377"/>
        <dbReference type="ChEBI" id="CHEBI:15378"/>
        <dbReference type="ChEBI" id="CHEBI:57287"/>
        <dbReference type="ChEBI" id="CHEBI:59558"/>
        <dbReference type="ChEBI" id="CHEBI:90546"/>
    </reaction>
</comment>
<dbReference type="Gene3D" id="3.10.129.10">
    <property type="entry name" value="Hotdog Thioesterase"/>
    <property type="match status" value="1"/>
</dbReference>
<dbReference type="AlphaFoldDB" id="A0A1W1XNT6"/>
<dbReference type="EC" id="3.1.2.20" evidence="5"/>
<comment type="catalytic activity">
    <reaction evidence="2">
        <text>a fatty acyl-CoA + H2O = a fatty acid + CoA + H(+)</text>
        <dbReference type="Rhea" id="RHEA:16781"/>
        <dbReference type="ChEBI" id="CHEBI:15377"/>
        <dbReference type="ChEBI" id="CHEBI:15378"/>
        <dbReference type="ChEBI" id="CHEBI:28868"/>
        <dbReference type="ChEBI" id="CHEBI:57287"/>
        <dbReference type="ChEBI" id="CHEBI:77636"/>
        <dbReference type="EC" id="3.1.2.20"/>
    </reaction>
</comment>
<feature type="domain" description="Thioesterase" evidence="8">
    <location>
        <begin position="51"/>
        <end position="125"/>
    </location>
</feature>
<evidence type="ECO:0000256" key="4">
    <source>
        <dbReference type="ARBA" id="ARBA00038381"/>
    </source>
</evidence>
<name>A0A1W1XNT6_9BACT</name>
<evidence type="ECO:0000313" key="10">
    <source>
        <dbReference type="Proteomes" id="UP000192783"/>
    </source>
</evidence>
<reference evidence="9 10" key="1">
    <citation type="submission" date="2017-04" db="EMBL/GenBank/DDBJ databases">
        <authorList>
            <person name="Afonso C.L."/>
            <person name="Miller P.J."/>
            <person name="Scott M.A."/>
            <person name="Spackman E."/>
            <person name="Goraichik I."/>
            <person name="Dimitrov K.M."/>
            <person name="Suarez D.L."/>
            <person name="Swayne D.E."/>
        </authorList>
    </citation>
    <scope>NUCLEOTIDE SEQUENCE [LARGE SCALE GENOMIC DNA]</scope>
    <source>
        <strain evidence="9 10">DSM 13146</strain>
    </source>
</reference>
<dbReference type="RefSeq" id="WP_084058090.1">
    <property type="nucleotide sequence ID" value="NZ_FWXF01000013.1"/>
</dbReference>
<gene>
    <name evidence="9" type="ORF">SAMN02746041_02362</name>
</gene>
<organism evidence="9 10">
    <name type="scientific">Desulfacinum hydrothermale DSM 13146</name>
    <dbReference type="NCBI Taxonomy" id="1121390"/>
    <lineage>
        <taxon>Bacteria</taxon>
        <taxon>Pseudomonadati</taxon>
        <taxon>Thermodesulfobacteriota</taxon>
        <taxon>Syntrophobacteria</taxon>
        <taxon>Syntrophobacterales</taxon>
        <taxon>Syntrophobacteraceae</taxon>
        <taxon>Desulfacinum</taxon>
    </lineage>
</organism>
<comment type="catalytic activity">
    <reaction evidence="3">
        <text>a long-chain fatty acyl-CoA + H2O = a long-chain fatty acid + CoA + H(+)</text>
        <dbReference type="Rhea" id="RHEA:67680"/>
        <dbReference type="ChEBI" id="CHEBI:15377"/>
        <dbReference type="ChEBI" id="CHEBI:15378"/>
        <dbReference type="ChEBI" id="CHEBI:57287"/>
        <dbReference type="ChEBI" id="CHEBI:57560"/>
        <dbReference type="ChEBI" id="CHEBI:83139"/>
    </reaction>
</comment>
<dbReference type="NCBIfam" id="TIGR00369">
    <property type="entry name" value="unchar_dom_1"/>
    <property type="match status" value="1"/>
</dbReference>
<keyword evidence="10" id="KW-1185">Reference proteome</keyword>
<dbReference type="InterPro" id="IPR029069">
    <property type="entry name" value="HotDog_dom_sf"/>
</dbReference>
<evidence type="ECO:0000256" key="7">
    <source>
        <dbReference type="ARBA" id="ARBA00048062"/>
    </source>
</evidence>
<evidence type="ECO:0000256" key="1">
    <source>
        <dbReference type="ARBA" id="ARBA00022801"/>
    </source>
</evidence>
<dbReference type="PANTHER" id="PTHR43240">
    <property type="entry name" value="1,4-DIHYDROXY-2-NAPHTHOYL-COA THIOESTERASE 1"/>
    <property type="match status" value="1"/>
</dbReference>
<dbReference type="GO" id="GO:0047617">
    <property type="term" value="F:fatty acyl-CoA hydrolase activity"/>
    <property type="evidence" value="ECO:0007669"/>
    <property type="project" value="UniProtKB-EC"/>
</dbReference>
<evidence type="ECO:0000313" key="9">
    <source>
        <dbReference type="EMBL" id="SMC25537.1"/>
    </source>
</evidence>